<protein>
    <recommendedName>
        <fullName evidence="23">Hedgehog protein</fullName>
    </recommendedName>
</protein>
<evidence type="ECO:0000259" key="20">
    <source>
        <dbReference type="SMART" id="SM00306"/>
    </source>
</evidence>
<dbReference type="GO" id="GO:0016539">
    <property type="term" value="P:intein-mediated protein splicing"/>
    <property type="evidence" value="ECO:0007669"/>
    <property type="project" value="InterPro"/>
</dbReference>
<dbReference type="InterPro" id="IPR006141">
    <property type="entry name" value="Intein_N"/>
</dbReference>
<dbReference type="InterPro" id="IPR003587">
    <property type="entry name" value="Hint_dom_N"/>
</dbReference>
<keyword evidence="4" id="KW-1003">Cell membrane</keyword>
<comment type="subcellular location">
    <subcellularLocation>
        <location evidence="1">Cell membrane</location>
        <topology evidence="1">Lipid-anchor</topology>
    </subcellularLocation>
</comment>
<evidence type="ECO:0000256" key="13">
    <source>
        <dbReference type="ARBA" id="ARBA00023139"/>
    </source>
</evidence>
<keyword evidence="5" id="KW-0645">Protease</keyword>
<feature type="binding site" evidence="17">
    <location>
        <position position="112"/>
    </location>
    <ligand>
        <name>Ca(2+)</name>
        <dbReference type="ChEBI" id="CHEBI:29108"/>
        <label>2</label>
    </ligand>
</feature>
<feature type="site" description="Involved in auto-cleavage" evidence="16">
    <location>
        <position position="249"/>
    </location>
</feature>
<dbReference type="GO" id="GO:0005113">
    <property type="term" value="F:patched binding"/>
    <property type="evidence" value="ECO:0007669"/>
    <property type="project" value="TreeGrafter"/>
</dbReference>
<dbReference type="GO" id="GO:0016740">
    <property type="term" value="F:transferase activity"/>
    <property type="evidence" value="ECO:0007669"/>
    <property type="project" value="UniProtKB-KW"/>
</dbReference>
<evidence type="ECO:0000256" key="3">
    <source>
        <dbReference type="ARBA" id="ARBA00022473"/>
    </source>
</evidence>
<dbReference type="InterPro" id="IPR003586">
    <property type="entry name" value="Hint_dom_C"/>
</dbReference>
<comment type="catalytic activity">
    <reaction evidence="15">
        <text>glycyl-L-cysteinyl-[protein] + cholesterol + H(+) = [protein]-C-terminal glycyl cholesterol ester + N-terminal L-cysteinyl-[protein]</text>
        <dbReference type="Rhea" id="RHEA:59504"/>
        <dbReference type="Rhea" id="RHEA-COMP:12707"/>
        <dbReference type="Rhea" id="RHEA-COMP:15369"/>
        <dbReference type="Rhea" id="RHEA-COMP:15374"/>
        <dbReference type="ChEBI" id="CHEBI:15378"/>
        <dbReference type="ChEBI" id="CHEBI:16113"/>
        <dbReference type="ChEBI" id="CHEBI:65250"/>
        <dbReference type="ChEBI" id="CHEBI:143135"/>
        <dbReference type="ChEBI" id="CHEBI:143140"/>
    </reaction>
    <physiologicalReaction direction="left-to-right" evidence="15">
        <dbReference type="Rhea" id="RHEA:59505"/>
    </physiologicalReaction>
</comment>
<feature type="compositionally biased region" description="Polar residues" evidence="18">
    <location>
        <begin position="30"/>
        <end position="39"/>
    </location>
</feature>
<feature type="site" description="Involved in cholesterol transfer" evidence="16">
    <location>
        <position position="226"/>
    </location>
</feature>
<evidence type="ECO:0000256" key="14">
    <source>
        <dbReference type="ARBA" id="ARBA00023288"/>
    </source>
</evidence>
<dbReference type="AlphaFoldDB" id="A0AA88YHE7"/>
<feature type="binding site" evidence="17">
    <location>
        <position position="73"/>
    </location>
    <ligand>
        <name>Ca(2+)</name>
        <dbReference type="ChEBI" id="CHEBI:29108"/>
        <label>2</label>
    </ligand>
</feature>
<evidence type="ECO:0000256" key="12">
    <source>
        <dbReference type="ARBA" id="ARBA00023136"/>
    </source>
</evidence>
<dbReference type="InterPro" id="IPR000320">
    <property type="entry name" value="Hedgehog_signalling_dom"/>
</dbReference>
<feature type="site" description="Cleavage; by autolysis" evidence="16">
    <location>
        <begin position="180"/>
        <end position="181"/>
    </location>
</feature>
<evidence type="ECO:0000256" key="6">
    <source>
        <dbReference type="ARBA" id="ARBA00022679"/>
    </source>
</evidence>
<feature type="binding site" evidence="17">
    <location>
        <position position="108"/>
    </location>
    <ligand>
        <name>Ca(2+)</name>
        <dbReference type="ChEBI" id="CHEBI:29108"/>
        <label>1</label>
    </ligand>
</feature>
<proteinExistence type="inferred from homology"/>
<dbReference type="InterPro" id="IPR001767">
    <property type="entry name" value="Hedgehog_Hint"/>
</dbReference>
<dbReference type="PANTHER" id="PTHR11889:SF31">
    <property type="entry name" value="PROTEIN HEDGEHOG"/>
    <property type="match status" value="1"/>
</dbReference>
<dbReference type="InterPro" id="IPR050387">
    <property type="entry name" value="Hedgehog_Signaling"/>
</dbReference>
<dbReference type="GO" id="GO:0005509">
    <property type="term" value="F:calcium ion binding"/>
    <property type="evidence" value="ECO:0007669"/>
    <property type="project" value="TreeGrafter"/>
</dbReference>
<feature type="binding site" evidence="17">
    <location>
        <position position="130"/>
    </location>
    <ligand>
        <name>Zn(2+)</name>
        <dbReference type="ChEBI" id="CHEBI:29105"/>
    </ligand>
</feature>
<organism evidence="21 22">
    <name type="scientific">Pinctada imbricata</name>
    <name type="common">Atlantic pearl-oyster</name>
    <name type="synonym">Pinctada martensii</name>
    <dbReference type="NCBI Taxonomy" id="66713"/>
    <lineage>
        <taxon>Eukaryota</taxon>
        <taxon>Metazoa</taxon>
        <taxon>Spiralia</taxon>
        <taxon>Lophotrochozoa</taxon>
        <taxon>Mollusca</taxon>
        <taxon>Bivalvia</taxon>
        <taxon>Autobranchia</taxon>
        <taxon>Pteriomorphia</taxon>
        <taxon>Pterioida</taxon>
        <taxon>Pterioidea</taxon>
        <taxon>Pteriidae</taxon>
        <taxon>Pinctada</taxon>
    </lineage>
</organism>
<evidence type="ECO:0000256" key="2">
    <source>
        <dbReference type="ARBA" id="ARBA00010649"/>
    </source>
</evidence>
<evidence type="ECO:0000256" key="17">
    <source>
        <dbReference type="PIRSR" id="PIRSR009400-2"/>
    </source>
</evidence>
<dbReference type="SMART" id="SM00305">
    <property type="entry name" value="HintC"/>
    <property type="match status" value="1"/>
</dbReference>
<dbReference type="InterPro" id="IPR036844">
    <property type="entry name" value="Hint_dom_sf"/>
</dbReference>
<dbReference type="FunFam" id="3.30.1380.10:FF:000001">
    <property type="entry name" value="Indian hedgehog"/>
    <property type="match status" value="1"/>
</dbReference>
<dbReference type="SUPFAM" id="SSF51294">
    <property type="entry name" value="Hedgehog/intein (Hint) domain"/>
    <property type="match status" value="1"/>
</dbReference>
<accession>A0AA88YHE7</accession>
<keyword evidence="12" id="KW-0472">Membrane</keyword>
<dbReference type="PANTHER" id="PTHR11889">
    <property type="entry name" value="HEDGEHOG"/>
    <property type="match status" value="1"/>
</dbReference>
<reference evidence="21" key="1">
    <citation type="submission" date="2019-08" db="EMBL/GenBank/DDBJ databases">
        <title>The improved chromosome-level genome for the pearl oyster Pinctada fucata martensii using PacBio sequencing and Hi-C.</title>
        <authorList>
            <person name="Zheng Z."/>
        </authorList>
    </citation>
    <scope>NUCLEOTIDE SEQUENCE</scope>
    <source>
        <strain evidence="21">ZZ-2019</strain>
        <tissue evidence="21">Adductor muscle</tissue>
    </source>
</reference>
<keyword evidence="6" id="KW-0808">Transferase</keyword>
<dbReference type="GO" id="GO:0005886">
    <property type="term" value="C:plasma membrane"/>
    <property type="evidence" value="ECO:0007669"/>
    <property type="project" value="UniProtKB-SubCell"/>
</dbReference>
<gene>
    <name evidence="21" type="ORF">FSP39_001680</name>
</gene>
<evidence type="ECO:0008006" key="23">
    <source>
        <dbReference type="Google" id="ProtNLM"/>
    </source>
</evidence>
<evidence type="ECO:0000256" key="8">
    <source>
        <dbReference type="ARBA" id="ARBA00022729"/>
    </source>
</evidence>
<dbReference type="Proteomes" id="UP001186944">
    <property type="component" value="Unassembled WGS sequence"/>
</dbReference>
<keyword evidence="3" id="KW-0217">Developmental protein</keyword>
<feature type="binding site" evidence="17">
    <location>
        <position position="123"/>
    </location>
    <ligand>
        <name>Zn(2+)</name>
        <dbReference type="ChEBI" id="CHEBI:29105"/>
    </ligand>
</feature>
<feature type="binding site" evidence="17">
    <location>
        <position position="78"/>
    </location>
    <ligand>
        <name>Ca(2+)</name>
        <dbReference type="ChEBI" id="CHEBI:29108"/>
        <label>1</label>
    </ligand>
</feature>
<dbReference type="GO" id="GO:0008233">
    <property type="term" value="F:peptidase activity"/>
    <property type="evidence" value="ECO:0007669"/>
    <property type="project" value="UniProtKB-KW"/>
</dbReference>
<dbReference type="SMART" id="SM00306">
    <property type="entry name" value="HintN"/>
    <property type="match status" value="1"/>
</dbReference>
<evidence type="ECO:0000256" key="16">
    <source>
        <dbReference type="PIRSR" id="PIRSR009400-1"/>
    </source>
</evidence>
<evidence type="ECO:0000256" key="10">
    <source>
        <dbReference type="ARBA" id="ARBA00022813"/>
    </source>
</evidence>
<keyword evidence="13" id="KW-0564">Palmitate</keyword>
<evidence type="ECO:0000256" key="18">
    <source>
        <dbReference type="SAM" id="MobiDB-lite"/>
    </source>
</evidence>
<dbReference type="PROSITE" id="PS50817">
    <property type="entry name" value="INTEIN_N_TER"/>
    <property type="match status" value="1"/>
</dbReference>
<dbReference type="Pfam" id="PF01079">
    <property type="entry name" value="Hint"/>
    <property type="match status" value="1"/>
</dbReference>
<dbReference type="GO" id="GO:0005615">
    <property type="term" value="C:extracellular space"/>
    <property type="evidence" value="ECO:0007669"/>
    <property type="project" value="TreeGrafter"/>
</dbReference>
<sequence>GQALQCNTGRGAGSRFRRGNKGTPLVHNQHVPNVSENTLGASGVAEGRIRRGDERFKKLVTNDNPNIIFKDEEGDGSDRIMSQRCKDKLNSLAISVMNTWPGVKLRVTEAWDEDGHHAKDSLHYEGRAVDITTSDKDRAKYGMLARLAVEAGFDWVYYESRGHIHCSVKSDSSAAIKIGGCFSGTSIVTTEGSGKIPMSELAVGDRVLSITSDGTLKYSDVITFLDRDKNRVGNFFNILTSDKRKITLTDKHILYVSHQNSSKLSDYLPVFAEKVTTNNYVLITHKDIEIKASKVVQIDTLSSSGVYAPLTYDGTIVVDDVIASCYGVIKNEYIAHASFAPMRAMHGILDYTSYFSRTNETQYPIGVHWYAELLYNIGKIVLGPEILYTVS</sequence>
<dbReference type="Gene3D" id="3.30.1380.10">
    <property type="match status" value="1"/>
</dbReference>
<feature type="site" description="Essential for auto-cleavage" evidence="16">
    <location>
        <position position="252"/>
    </location>
</feature>
<name>A0AA88YHE7_PINIB</name>
<dbReference type="FunFam" id="2.170.16.10:FF:000001">
    <property type="entry name" value="Indian hedgehog"/>
    <property type="match status" value="1"/>
</dbReference>
<dbReference type="Pfam" id="PF01085">
    <property type="entry name" value="HH_signal"/>
    <property type="match status" value="1"/>
</dbReference>
<feature type="binding site" evidence="17">
    <location>
        <position position="109"/>
    </location>
    <ligand>
        <name>Ca(2+)</name>
        <dbReference type="ChEBI" id="CHEBI:29108"/>
        <label>2</label>
    </ligand>
</feature>
<feature type="binding site" evidence="17">
    <location>
        <position position="72"/>
    </location>
    <ligand>
        <name>Ca(2+)</name>
        <dbReference type="ChEBI" id="CHEBI:29108"/>
        <label>1</label>
    </ligand>
</feature>
<dbReference type="SUPFAM" id="SSF55166">
    <property type="entry name" value="Hedgehog/DD-peptidase"/>
    <property type="match status" value="1"/>
</dbReference>
<dbReference type="Gene3D" id="2.170.16.10">
    <property type="entry name" value="Hedgehog/Intein (Hint) domain"/>
    <property type="match status" value="1"/>
</dbReference>
<dbReference type="InterPro" id="IPR009045">
    <property type="entry name" value="Zn_M74/Hedgehog-like"/>
</dbReference>
<feature type="region of interest" description="Disordered" evidence="18">
    <location>
        <begin position="1"/>
        <end position="39"/>
    </location>
</feature>
<evidence type="ECO:0000256" key="9">
    <source>
        <dbReference type="ARBA" id="ARBA00022801"/>
    </source>
</evidence>
<evidence type="ECO:0000259" key="19">
    <source>
        <dbReference type="SMART" id="SM00305"/>
    </source>
</evidence>
<comment type="similarity">
    <text evidence="2">Belongs to the hedgehog family.</text>
</comment>
<dbReference type="PRINTS" id="PR00632">
    <property type="entry name" value="SONICHHOG"/>
</dbReference>
<dbReference type="GO" id="GO:0016540">
    <property type="term" value="P:protein autoprocessing"/>
    <property type="evidence" value="ECO:0007669"/>
    <property type="project" value="InterPro"/>
</dbReference>
<evidence type="ECO:0000256" key="11">
    <source>
        <dbReference type="ARBA" id="ARBA00022837"/>
    </source>
</evidence>
<feature type="domain" description="Hint" evidence="19">
    <location>
        <begin position="287"/>
        <end position="331"/>
    </location>
</feature>
<dbReference type="EMBL" id="VSWD01000003">
    <property type="protein sequence ID" value="KAK3105610.1"/>
    <property type="molecule type" value="Genomic_DNA"/>
</dbReference>
<keyword evidence="14" id="KW-0449">Lipoprotein</keyword>
<keyword evidence="7 17" id="KW-0479">Metal-binding</keyword>
<feature type="binding site" evidence="17">
    <location>
        <position position="109"/>
    </location>
    <ligand>
        <name>Ca(2+)</name>
        <dbReference type="ChEBI" id="CHEBI:29108"/>
        <label>1</label>
    </ligand>
</feature>
<dbReference type="GO" id="GO:0048731">
    <property type="term" value="P:system development"/>
    <property type="evidence" value="ECO:0007669"/>
    <property type="project" value="UniProtKB-ARBA"/>
</dbReference>
<dbReference type="GO" id="GO:0001708">
    <property type="term" value="P:cell fate specification"/>
    <property type="evidence" value="ECO:0007669"/>
    <property type="project" value="TreeGrafter"/>
</dbReference>
<keyword evidence="8" id="KW-0732">Signal</keyword>
<dbReference type="InterPro" id="IPR001657">
    <property type="entry name" value="Hedgehog"/>
</dbReference>
<keyword evidence="11 17" id="KW-0106">Calcium</keyword>
<dbReference type="GO" id="GO:0010468">
    <property type="term" value="P:regulation of gene expression"/>
    <property type="evidence" value="ECO:0007669"/>
    <property type="project" value="TreeGrafter"/>
</dbReference>
<evidence type="ECO:0000256" key="15">
    <source>
        <dbReference type="ARBA" id="ARBA00048589"/>
    </source>
</evidence>
<feature type="binding site" evidence="17">
    <location>
        <position position="114"/>
    </location>
    <ligand>
        <name>Ca(2+)</name>
        <dbReference type="ChEBI" id="CHEBI:29108"/>
        <label>2</label>
    </ligand>
</feature>
<dbReference type="GO" id="GO:0007224">
    <property type="term" value="P:smoothened signaling pathway"/>
    <property type="evidence" value="ECO:0007669"/>
    <property type="project" value="TreeGrafter"/>
</dbReference>
<keyword evidence="10" id="KW-0068">Autocatalytic cleavage</keyword>
<evidence type="ECO:0000256" key="4">
    <source>
        <dbReference type="ARBA" id="ARBA00022475"/>
    </source>
</evidence>
<feature type="domain" description="Hint" evidence="20">
    <location>
        <begin position="179"/>
        <end position="285"/>
    </location>
</feature>
<keyword evidence="17" id="KW-0862">Zinc</keyword>
<keyword evidence="22" id="KW-1185">Reference proteome</keyword>
<comment type="caution">
    <text evidence="21">The sequence shown here is derived from an EMBL/GenBank/DDBJ whole genome shotgun (WGS) entry which is preliminary data.</text>
</comment>
<evidence type="ECO:0000313" key="21">
    <source>
        <dbReference type="EMBL" id="KAK3105610.1"/>
    </source>
</evidence>
<evidence type="ECO:0000313" key="22">
    <source>
        <dbReference type="Proteomes" id="UP001186944"/>
    </source>
</evidence>
<evidence type="ECO:0000256" key="5">
    <source>
        <dbReference type="ARBA" id="ARBA00022670"/>
    </source>
</evidence>
<feature type="binding site" evidence="17">
    <location>
        <position position="73"/>
    </location>
    <ligand>
        <name>Ca(2+)</name>
        <dbReference type="ChEBI" id="CHEBI:29108"/>
        <label>1</label>
    </ligand>
</feature>
<keyword evidence="9" id="KW-0378">Hydrolase</keyword>
<dbReference type="CDD" id="cd00081">
    <property type="entry name" value="Hint"/>
    <property type="match status" value="1"/>
</dbReference>
<evidence type="ECO:0000256" key="7">
    <source>
        <dbReference type="ARBA" id="ARBA00022723"/>
    </source>
</evidence>
<feature type="non-terminal residue" evidence="21">
    <location>
        <position position="1"/>
    </location>
</feature>
<dbReference type="PIRSF" id="PIRSF009400">
    <property type="entry name" value="Peptidase_C46"/>
    <property type="match status" value="1"/>
</dbReference>
<evidence type="ECO:0000256" key="1">
    <source>
        <dbReference type="ARBA" id="ARBA00004193"/>
    </source>
</evidence>
<dbReference type="GO" id="GO:0007267">
    <property type="term" value="P:cell-cell signaling"/>
    <property type="evidence" value="ECO:0007669"/>
    <property type="project" value="InterPro"/>
</dbReference>
<feature type="binding site" evidence="17">
    <location>
        <position position="165"/>
    </location>
    <ligand>
        <name>Zn(2+)</name>
        <dbReference type="ChEBI" id="CHEBI:29105"/>
    </ligand>
</feature>